<proteinExistence type="predicted"/>
<keyword evidence="5" id="KW-1185">Reference proteome</keyword>
<dbReference type="CDD" id="cd17909">
    <property type="entry name" value="CheC_ClassI"/>
    <property type="match status" value="1"/>
</dbReference>
<evidence type="ECO:0000313" key="4">
    <source>
        <dbReference type="EMBL" id="MCR6096065.1"/>
    </source>
</evidence>
<dbReference type="RefSeq" id="WP_078576359.1">
    <property type="nucleotide sequence ID" value="NZ_JABXYM010000001.1"/>
</dbReference>
<dbReference type="Pfam" id="PF04509">
    <property type="entry name" value="CheC"/>
    <property type="match status" value="2"/>
</dbReference>
<feature type="domain" description="CheC-like protein" evidence="3">
    <location>
        <begin position="12"/>
        <end position="45"/>
    </location>
</feature>
<keyword evidence="1" id="KW-0145">Chemotaxis</keyword>
<dbReference type="Proteomes" id="UP001057753">
    <property type="component" value="Unassembled WGS sequence"/>
</dbReference>
<dbReference type="AlphaFoldDB" id="A0A9Q4B0T2"/>
<protein>
    <submittedName>
        <fullName evidence="4">Chemotaxis protein CheC</fullName>
    </submittedName>
</protein>
<dbReference type="PANTHER" id="PTHR43693">
    <property type="entry name" value="PROTEIN PHOSPHATASE CHEZ"/>
    <property type="match status" value="1"/>
</dbReference>
<evidence type="ECO:0000256" key="2">
    <source>
        <dbReference type="ARBA" id="ARBA00022801"/>
    </source>
</evidence>
<organism evidence="4 5">
    <name type="scientific">Salipaludibacillus agaradhaerens</name>
    <name type="common">Bacillus agaradhaerens</name>
    <dbReference type="NCBI Taxonomy" id="76935"/>
    <lineage>
        <taxon>Bacteria</taxon>
        <taxon>Bacillati</taxon>
        <taxon>Bacillota</taxon>
        <taxon>Bacilli</taxon>
        <taxon>Bacillales</taxon>
        <taxon>Bacillaceae</taxon>
    </lineage>
</organism>
<evidence type="ECO:0000313" key="5">
    <source>
        <dbReference type="Proteomes" id="UP001057753"/>
    </source>
</evidence>
<evidence type="ECO:0000259" key="3">
    <source>
        <dbReference type="Pfam" id="PF04509"/>
    </source>
</evidence>
<feature type="domain" description="CheC-like protein" evidence="3">
    <location>
        <begin position="111"/>
        <end position="146"/>
    </location>
</feature>
<dbReference type="GO" id="GO:0016787">
    <property type="term" value="F:hydrolase activity"/>
    <property type="evidence" value="ECO:0007669"/>
    <property type="project" value="UniProtKB-KW"/>
</dbReference>
<reference evidence="4" key="1">
    <citation type="submission" date="2020-06" db="EMBL/GenBank/DDBJ databases">
        <title>Insight into the genomes of haloalkaliphilic bacilli from Kenyan soda lakes.</title>
        <authorList>
            <person name="Mwirichia R."/>
            <person name="Villamizar G.C."/>
            <person name="Poehlein A."/>
            <person name="Mugweru J."/>
            <person name="Kipnyargis A."/>
            <person name="Kiplimo D."/>
            <person name="Orwa P."/>
            <person name="Daniel R."/>
        </authorList>
    </citation>
    <scope>NUCLEOTIDE SEQUENCE</scope>
    <source>
        <strain evidence="4">B1096_S55</strain>
    </source>
</reference>
<accession>A0A9Q4B0T2</accession>
<gene>
    <name evidence="4" type="ORF">HXA33_05850</name>
</gene>
<dbReference type="SUPFAM" id="SSF103039">
    <property type="entry name" value="CheC-like"/>
    <property type="match status" value="1"/>
</dbReference>
<dbReference type="InterPro" id="IPR028976">
    <property type="entry name" value="CheC-like_sf"/>
</dbReference>
<evidence type="ECO:0000256" key="1">
    <source>
        <dbReference type="ARBA" id="ARBA00022500"/>
    </source>
</evidence>
<keyword evidence="2" id="KW-0378">Hydrolase</keyword>
<dbReference type="GO" id="GO:0006935">
    <property type="term" value="P:chemotaxis"/>
    <property type="evidence" value="ECO:0007669"/>
    <property type="project" value="UniProtKB-KW"/>
</dbReference>
<name>A0A9Q4B0T2_SALAG</name>
<dbReference type="OrthoDB" id="9812187at2"/>
<dbReference type="InterPro" id="IPR050992">
    <property type="entry name" value="CheZ_family_phosphatases"/>
</dbReference>
<dbReference type="InterPro" id="IPR007597">
    <property type="entry name" value="CheC"/>
</dbReference>
<comment type="caution">
    <text evidence="4">The sequence shown here is derived from an EMBL/GenBank/DDBJ whole genome shotgun (WGS) entry which is preliminary data.</text>
</comment>
<sequence>MIDLSKIGAQYLDILREVGNIGAGNAATALSQMLNKTIDMNVPAVRVVPFKEIGDTVGGEEAVVAAVFLLIEGDAPGNMFFMLPVNEASRFIQQLTGDPSIDFSDEPLNEMASSALNEVGNILAGSYLSALSDFTKLNLQPTPPAIAVDMTTAILSFGLVELSRAGDYAIVIDTEINEKNNDDTIRSKGHFFLLPDPDSLNKILQALGVPLDG</sequence>
<dbReference type="Gene3D" id="3.40.1550.10">
    <property type="entry name" value="CheC-like"/>
    <property type="match status" value="1"/>
</dbReference>
<dbReference type="EMBL" id="JABXYM010000001">
    <property type="protein sequence ID" value="MCR6096065.1"/>
    <property type="molecule type" value="Genomic_DNA"/>
</dbReference>
<dbReference type="PANTHER" id="PTHR43693:SF1">
    <property type="entry name" value="PROTEIN PHOSPHATASE CHEZ"/>
    <property type="match status" value="1"/>
</dbReference>